<keyword evidence="2" id="KW-1185">Reference proteome</keyword>
<evidence type="ECO:0000313" key="1">
    <source>
        <dbReference type="EMBL" id="AXF52239.1"/>
    </source>
</evidence>
<organism evidence="1 2">
    <name type="scientific">Cressdnaviricota sp</name>
    <dbReference type="NCBI Taxonomy" id="2748378"/>
    <lineage>
        <taxon>Viruses</taxon>
        <taxon>Monodnaviria</taxon>
        <taxon>Shotokuvirae</taxon>
        <taxon>Cressdnaviricota</taxon>
    </lineage>
</organism>
<reference evidence="1 2" key="1">
    <citation type="submission" date="2018-06" db="EMBL/GenBank/DDBJ databases">
        <title>Uncovering a Universe of Circular DNA Viruses in Animal Metagenomes.</title>
        <authorList>
            <person name="Tisza M."/>
            <person name="Buck C."/>
            <person name="Pastrana D."/>
            <person name="Welch N."/>
            <person name="Peretti A."/>
        </authorList>
    </citation>
    <scope>NUCLEOTIDE SEQUENCE [LARGE SCALE GENOMIC DNA]</scope>
    <source>
        <strain evidence="1">Ctbf541</strain>
    </source>
</reference>
<dbReference type="EMBL" id="MH552505">
    <property type="protein sequence ID" value="AXF52239.1"/>
    <property type="molecule type" value="Genomic_DNA"/>
</dbReference>
<sequence>MQKPKAQTSRYRGRKMSARKWRNHLWTHTLTEQHYRSSGNASGTLTTPASIAEGTVVEINPTFLGVPGPTTAFWTVTGGIQPVDTGVAAPAAFSGDLIIRGGQVGMTLSAADAVTDEIAVSVFECWLAKNADDTVLPATLEWGTMIDFAPDFANFGKILSRKDMIINNQYPAVTFTRRLRPQKIDQEQFAKPGQQFCWIVVVANLTQASAETINIVTWHDLSFTGDVDNDAI</sequence>
<name>A0A345BP68_9VIRU</name>
<protein>
    <submittedName>
        <fullName evidence="1">Capsid protein</fullName>
    </submittedName>
</protein>
<accession>A0A345BP68</accession>
<evidence type="ECO:0000313" key="2">
    <source>
        <dbReference type="Proteomes" id="UP000280183"/>
    </source>
</evidence>
<dbReference type="Proteomes" id="UP000280183">
    <property type="component" value="Segment"/>
</dbReference>
<proteinExistence type="predicted"/>